<gene>
    <name evidence="1" type="ORF">OIU77_026444</name>
</gene>
<organism evidence="1 2">
    <name type="scientific">Salix suchowensis</name>
    <dbReference type="NCBI Taxonomy" id="1278906"/>
    <lineage>
        <taxon>Eukaryota</taxon>
        <taxon>Viridiplantae</taxon>
        <taxon>Streptophyta</taxon>
        <taxon>Embryophyta</taxon>
        <taxon>Tracheophyta</taxon>
        <taxon>Spermatophyta</taxon>
        <taxon>Magnoliopsida</taxon>
        <taxon>eudicotyledons</taxon>
        <taxon>Gunneridae</taxon>
        <taxon>Pentapetalae</taxon>
        <taxon>rosids</taxon>
        <taxon>fabids</taxon>
        <taxon>Malpighiales</taxon>
        <taxon>Salicaceae</taxon>
        <taxon>Saliceae</taxon>
        <taxon>Salix</taxon>
    </lineage>
</organism>
<reference evidence="1" key="2">
    <citation type="journal article" date="2023" name="Int. J. Mol. Sci.">
        <title>De Novo Assembly and Annotation of 11 Diverse Shrub Willow (Salix) Genomes Reveals Novel Gene Organization in Sex-Linked Regions.</title>
        <authorList>
            <person name="Hyden B."/>
            <person name="Feng K."/>
            <person name="Yates T.B."/>
            <person name="Jawdy S."/>
            <person name="Cereghino C."/>
            <person name="Smart L.B."/>
            <person name="Muchero W."/>
        </authorList>
    </citation>
    <scope>NUCLEOTIDE SEQUENCE</scope>
    <source>
        <tissue evidence="1">Shoot tip</tissue>
    </source>
</reference>
<comment type="caution">
    <text evidence="1">The sequence shown here is derived from an EMBL/GenBank/DDBJ whole genome shotgun (WGS) entry which is preliminary data.</text>
</comment>
<keyword evidence="2" id="KW-1185">Reference proteome</keyword>
<accession>A0ABQ9BLC2</accession>
<protein>
    <submittedName>
        <fullName evidence="1">Uncharacterized protein</fullName>
    </submittedName>
</protein>
<dbReference type="Proteomes" id="UP001141253">
    <property type="component" value="Chromosome 3"/>
</dbReference>
<dbReference type="EMBL" id="JAPFFI010000007">
    <property type="protein sequence ID" value="KAJ6387878.1"/>
    <property type="molecule type" value="Genomic_DNA"/>
</dbReference>
<proteinExistence type="predicted"/>
<evidence type="ECO:0000313" key="2">
    <source>
        <dbReference type="Proteomes" id="UP001141253"/>
    </source>
</evidence>
<sequence>MSEHEEATRTRLDPVLAVNNFYGTIGVENFPCKNIECRSPSIGSKVGENPTKVYSVGVSSWKVNRIPHPVFRCYNHSVPFIAVNLTFHTELQFQKGNSVSPIFIHIVEDIDK</sequence>
<name>A0ABQ9BLC2_9ROSI</name>
<reference evidence="1" key="1">
    <citation type="submission" date="2022-10" db="EMBL/GenBank/DDBJ databases">
        <authorList>
            <person name="Hyden B.L."/>
            <person name="Feng K."/>
            <person name="Yates T."/>
            <person name="Jawdy S."/>
            <person name="Smart L.B."/>
            <person name="Muchero W."/>
        </authorList>
    </citation>
    <scope>NUCLEOTIDE SEQUENCE</scope>
    <source>
        <tissue evidence="1">Shoot tip</tissue>
    </source>
</reference>
<evidence type="ECO:0000313" key="1">
    <source>
        <dbReference type="EMBL" id="KAJ6387878.1"/>
    </source>
</evidence>